<dbReference type="GO" id="GO:0004781">
    <property type="term" value="F:sulfate adenylyltransferase (ATP) activity"/>
    <property type="evidence" value="ECO:0007669"/>
    <property type="project" value="UniProtKB-EC"/>
</dbReference>
<keyword evidence="4 8" id="KW-0547">Nucleotide-binding</keyword>
<accession>A0ABV0JIK7</accession>
<dbReference type="Gene3D" id="3.10.400.10">
    <property type="entry name" value="Sulfate adenylyltransferase"/>
    <property type="match status" value="1"/>
</dbReference>
<evidence type="ECO:0000256" key="2">
    <source>
        <dbReference type="ARBA" id="ARBA00022679"/>
    </source>
</evidence>
<dbReference type="PANTHER" id="PTHR43509">
    <property type="match status" value="1"/>
</dbReference>
<evidence type="ECO:0000313" key="12">
    <source>
        <dbReference type="Proteomes" id="UP001442494"/>
    </source>
</evidence>
<dbReference type="NCBIfam" id="NF003166">
    <property type="entry name" value="PRK04149.1"/>
    <property type="match status" value="1"/>
</dbReference>
<dbReference type="Pfam" id="PF14306">
    <property type="entry name" value="PUA_2"/>
    <property type="match status" value="1"/>
</dbReference>
<comment type="catalytic activity">
    <reaction evidence="7 8">
        <text>sulfate + ATP + H(+) = adenosine 5'-phosphosulfate + diphosphate</text>
        <dbReference type="Rhea" id="RHEA:18133"/>
        <dbReference type="ChEBI" id="CHEBI:15378"/>
        <dbReference type="ChEBI" id="CHEBI:16189"/>
        <dbReference type="ChEBI" id="CHEBI:30616"/>
        <dbReference type="ChEBI" id="CHEBI:33019"/>
        <dbReference type="ChEBI" id="CHEBI:58243"/>
        <dbReference type="EC" id="2.7.7.4"/>
    </reaction>
</comment>
<gene>
    <name evidence="8 11" type="primary">sat</name>
    <name evidence="11" type="ORF">NDI37_02180</name>
</gene>
<evidence type="ECO:0000256" key="5">
    <source>
        <dbReference type="ARBA" id="ARBA00022840"/>
    </source>
</evidence>
<dbReference type="EMBL" id="JAMPKK010000003">
    <property type="protein sequence ID" value="MEP0863273.1"/>
    <property type="molecule type" value="Genomic_DNA"/>
</dbReference>
<dbReference type="NCBIfam" id="TIGR00339">
    <property type="entry name" value="sopT"/>
    <property type="match status" value="1"/>
</dbReference>
<keyword evidence="2 8" id="KW-0808">Transferase</keyword>
<evidence type="ECO:0000256" key="1">
    <source>
        <dbReference type="ARBA" id="ARBA00005048"/>
    </source>
</evidence>
<dbReference type="InterPro" id="IPR020792">
    <property type="entry name" value="SO4_adenylyltransferase_pro"/>
</dbReference>
<dbReference type="PANTHER" id="PTHR43509:SF1">
    <property type="entry name" value="SULFATE ADENYLYLTRANSFERASE"/>
    <property type="match status" value="1"/>
</dbReference>
<dbReference type="InterPro" id="IPR014729">
    <property type="entry name" value="Rossmann-like_a/b/a_fold"/>
</dbReference>
<protein>
    <recommendedName>
        <fullName evidence="8">Sulfate adenylyltransferase</fullName>
        <ecNumber evidence="8">2.7.7.4</ecNumber>
    </recommendedName>
    <alternativeName>
        <fullName evidence="8">ATP-sulfurylase</fullName>
    </alternativeName>
    <alternativeName>
        <fullName evidence="8">Sulfate adenylate transferase</fullName>
        <shortName evidence="8">SAT</shortName>
    </alternativeName>
</protein>
<dbReference type="Pfam" id="PF01747">
    <property type="entry name" value="ATP-sulfurylase"/>
    <property type="match status" value="1"/>
</dbReference>
<reference evidence="11 12" key="1">
    <citation type="submission" date="2022-04" db="EMBL/GenBank/DDBJ databases">
        <title>Positive selection, recombination, and allopatry shape intraspecific diversity of widespread and dominant cyanobacteria.</title>
        <authorList>
            <person name="Wei J."/>
            <person name="Shu W."/>
            <person name="Hu C."/>
        </authorList>
    </citation>
    <scope>NUCLEOTIDE SEQUENCE [LARGE SCALE GENOMIC DNA]</scope>
    <source>
        <strain evidence="11 12">GB2-A5</strain>
    </source>
</reference>
<evidence type="ECO:0000256" key="7">
    <source>
        <dbReference type="ARBA" id="ARBA00049370"/>
    </source>
</evidence>
<sequence length="399" mass="45321">MSLAPHGGQLINRIATPEQKQEFLDKADYLPRVQLDERATSDLELIAIGGFSPLTGFMEQADYDRVVMEMRLANGLPWSIPVTLSVDESVAANLKEGGLVRLDDPTGRFVGVLELTQKYRYDKTREAVNVYRTDDEKHPGVKVVYKQGEIHLAGSVWLLQRDPHPLFPNYQIDPVQSRAMFKEKGWKTIVGFQTRNPIHRAHEYIQKCALETVDGLFLHPLVGVTKDDDISAEIRMRCYEIILEHYYPLDRVILAINPSAMRYAGPREAIFHALIRKNYGCTHFIVGRDHAGVGDYYGTYDAQHIFDEFEPGELGITPMKFEHAFYCTRTQTMATTKTSPSAPGERIHLSGTKVREMLRRGELPPPEFSRPEVAAELARAMQVPEEAKKYEIASLKFEI</sequence>
<proteinExistence type="inferred from homology"/>
<dbReference type="InterPro" id="IPR025980">
    <property type="entry name" value="ATP-Sase_PUA-like_dom"/>
</dbReference>
<feature type="domain" description="ATP-sulfurylase PUA-like" evidence="10">
    <location>
        <begin position="4"/>
        <end position="161"/>
    </location>
</feature>
<evidence type="ECO:0000256" key="6">
    <source>
        <dbReference type="ARBA" id="ARBA00037980"/>
    </source>
</evidence>
<keyword evidence="12" id="KW-1185">Reference proteome</keyword>
<keyword evidence="3 8" id="KW-0548">Nucleotidyltransferase</keyword>
<evidence type="ECO:0000256" key="3">
    <source>
        <dbReference type="ARBA" id="ARBA00022695"/>
    </source>
</evidence>
<dbReference type="Proteomes" id="UP001442494">
    <property type="component" value="Unassembled WGS sequence"/>
</dbReference>
<evidence type="ECO:0000313" key="11">
    <source>
        <dbReference type="EMBL" id="MEP0863273.1"/>
    </source>
</evidence>
<dbReference type="InterPro" id="IPR024951">
    <property type="entry name" value="Sulfurylase_cat_dom"/>
</dbReference>
<dbReference type="SUPFAM" id="SSF52374">
    <property type="entry name" value="Nucleotidylyl transferase"/>
    <property type="match status" value="1"/>
</dbReference>
<dbReference type="InterPro" id="IPR015947">
    <property type="entry name" value="PUA-like_sf"/>
</dbReference>
<feature type="domain" description="Sulphate adenylyltransferase catalytic" evidence="9">
    <location>
        <begin position="169"/>
        <end position="379"/>
    </location>
</feature>
<dbReference type="InterPro" id="IPR002650">
    <property type="entry name" value="Sulphate_adenylyltransferase"/>
</dbReference>
<evidence type="ECO:0000259" key="10">
    <source>
        <dbReference type="Pfam" id="PF14306"/>
    </source>
</evidence>
<evidence type="ECO:0000256" key="4">
    <source>
        <dbReference type="ARBA" id="ARBA00022741"/>
    </source>
</evidence>
<comment type="pathway">
    <text evidence="1 8">Sulfur metabolism; hydrogen sulfide biosynthesis; sulfite from sulfate: step 1/3.</text>
</comment>
<evidence type="ECO:0000259" key="9">
    <source>
        <dbReference type="Pfam" id="PF01747"/>
    </source>
</evidence>
<dbReference type="Gene3D" id="3.40.50.620">
    <property type="entry name" value="HUPs"/>
    <property type="match status" value="1"/>
</dbReference>
<evidence type="ECO:0000256" key="8">
    <source>
        <dbReference type="HAMAP-Rule" id="MF_00066"/>
    </source>
</evidence>
<comment type="caution">
    <text evidence="11">The sequence shown here is derived from an EMBL/GenBank/DDBJ whole genome shotgun (WGS) entry which is preliminary data.</text>
</comment>
<comment type="similarity">
    <text evidence="6 8">Belongs to the sulfate adenylyltransferase family.</text>
</comment>
<name>A0ABV0JIK7_9CYAN</name>
<dbReference type="EC" id="2.7.7.4" evidence="8"/>
<dbReference type="CDD" id="cd00517">
    <property type="entry name" value="ATPS"/>
    <property type="match status" value="1"/>
</dbReference>
<keyword evidence="5 8" id="KW-0067">ATP-binding</keyword>
<dbReference type="SUPFAM" id="SSF88697">
    <property type="entry name" value="PUA domain-like"/>
    <property type="match status" value="1"/>
</dbReference>
<organism evidence="11 12">
    <name type="scientific">Funiculus sociatus GB2-A5</name>
    <dbReference type="NCBI Taxonomy" id="2933946"/>
    <lineage>
        <taxon>Bacteria</taxon>
        <taxon>Bacillati</taxon>
        <taxon>Cyanobacteriota</taxon>
        <taxon>Cyanophyceae</taxon>
        <taxon>Coleofasciculales</taxon>
        <taxon>Coleofasciculaceae</taxon>
        <taxon>Funiculus</taxon>
    </lineage>
</organism>
<dbReference type="RefSeq" id="WP_190420389.1">
    <property type="nucleotide sequence ID" value="NZ_JAMPKK010000003.1"/>
</dbReference>
<dbReference type="HAMAP" id="MF_00066">
    <property type="entry name" value="Sulf_adenylyltr"/>
    <property type="match status" value="1"/>
</dbReference>